<dbReference type="Proteomes" id="UP000019678">
    <property type="component" value="Unassembled WGS sequence"/>
</dbReference>
<dbReference type="Pfam" id="PF01740">
    <property type="entry name" value="STAS"/>
    <property type="match status" value="1"/>
</dbReference>
<dbReference type="InterPro" id="IPR000700">
    <property type="entry name" value="PAS-assoc_C"/>
</dbReference>
<dbReference type="PROSITE" id="PS50113">
    <property type="entry name" value="PAC"/>
    <property type="match status" value="1"/>
</dbReference>
<dbReference type="InterPro" id="IPR001610">
    <property type="entry name" value="PAC"/>
</dbReference>
<dbReference type="RefSeq" id="WP_052375557.1">
    <property type="nucleotide sequence ID" value="NZ_ASRX01000030.1"/>
</dbReference>
<evidence type="ECO:0000259" key="3">
    <source>
        <dbReference type="PROSITE" id="PS50112"/>
    </source>
</evidence>
<name>A0A017T6T8_9BACT</name>
<dbReference type="CDD" id="cd07041">
    <property type="entry name" value="STAS_RsbR_RsbS_like"/>
    <property type="match status" value="1"/>
</dbReference>
<proteinExistence type="predicted"/>
<dbReference type="SMART" id="SM00091">
    <property type="entry name" value="PAS"/>
    <property type="match status" value="2"/>
</dbReference>
<comment type="caution">
    <text evidence="6">The sequence shown here is derived from an EMBL/GenBank/DDBJ whole genome shotgun (WGS) entry which is preliminary data.</text>
</comment>
<dbReference type="AlphaFoldDB" id="A0A017T6T8"/>
<dbReference type="Gene3D" id="3.30.750.24">
    <property type="entry name" value="STAS domain"/>
    <property type="match status" value="1"/>
</dbReference>
<gene>
    <name evidence="6" type="ORF">CAP_4203</name>
</gene>
<dbReference type="InterPro" id="IPR035965">
    <property type="entry name" value="PAS-like_dom_sf"/>
</dbReference>
<dbReference type="SUPFAM" id="SSF52091">
    <property type="entry name" value="SpoIIaa-like"/>
    <property type="match status" value="1"/>
</dbReference>
<dbReference type="InterPro" id="IPR036513">
    <property type="entry name" value="STAS_dom_sf"/>
</dbReference>
<dbReference type="PANTHER" id="PTHR33745:SF3">
    <property type="entry name" value="RSBT CO-ANTAGONIST PROTEIN RSBRC"/>
    <property type="match status" value="1"/>
</dbReference>
<dbReference type="eggNOG" id="COG1366">
    <property type="taxonomic scope" value="Bacteria"/>
</dbReference>
<evidence type="ECO:0000259" key="4">
    <source>
        <dbReference type="PROSITE" id="PS50113"/>
    </source>
</evidence>
<feature type="domain" description="PAC" evidence="4">
    <location>
        <begin position="216"/>
        <end position="268"/>
    </location>
</feature>
<dbReference type="InterPro" id="IPR013767">
    <property type="entry name" value="PAS_fold"/>
</dbReference>
<dbReference type="NCBIfam" id="TIGR00229">
    <property type="entry name" value="sensory_box"/>
    <property type="match status" value="2"/>
</dbReference>
<dbReference type="Gene3D" id="3.30.450.20">
    <property type="entry name" value="PAS domain"/>
    <property type="match status" value="2"/>
</dbReference>
<dbReference type="EMBL" id="ASRX01000030">
    <property type="protein sequence ID" value="EYF04727.1"/>
    <property type="molecule type" value="Genomic_DNA"/>
</dbReference>
<evidence type="ECO:0000313" key="6">
    <source>
        <dbReference type="EMBL" id="EYF04727.1"/>
    </source>
</evidence>
<feature type="domain" description="STAS" evidence="5">
    <location>
        <begin position="412"/>
        <end position="523"/>
    </location>
</feature>
<evidence type="ECO:0000256" key="2">
    <source>
        <dbReference type="SAM" id="MobiDB-lite"/>
    </source>
</evidence>
<keyword evidence="1" id="KW-0597">Phosphoprotein</keyword>
<dbReference type="GO" id="GO:0006355">
    <property type="term" value="P:regulation of DNA-templated transcription"/>
    <property type="evidence" value="ECO:0007669"/>
    <property type="project" value="InterPro"/>
</dbReference>
<evidence type="ECO:0000313" key="7">
    <source>
        <dbReference type="Proteomes" id="UP000019678"/>
    </source>
</evidence>
<dbReference type="InterPro" id="IPR002645">
    <property type="entry name" value="STAS_dom"/>
</dbReference>
<dbReference type="PROSITE" id="PS50112">
    <property type="entry name" value="PAS"/>
    <property type="match status" value="1"/>
</dbReference>
<dbReference type="SUPFAM" id="SSF55785">
    <property type="entry name" value="PYP-like sensor domain (PAS domain)"/>
    <property type="match status" value="2"/>
</dbReference>
<sequence length="547" mass="59599">MRSMREIHGALNAEREALVDELVTEVHAVVPFYRTLSPEAERVGAGRFCDLILSSFLNPDPKALEAWMQMVLSARTRQGAALSDLFRVARITRRIFTRRILAGGAEPEAIERLNDVLDEMLTGAPAGFQERIDETMQALEEVEGRYQNLYLRSPAMMQIVDTQGRFMAVSFRWLDVLGYTREEVIGRPVADFVTAASNQRILEDTLPKLARQGMTLDVPCQLVTKDGEIVDTLVSSLAVRNAWGEVDRFVGLLVDVTEQLKAEQALRESQERWRALVDLAPLSMCVQRAGVILWVNAAGIRLVGASSMEELTGRQIADFIYGPDRDAAVIQALEGVRPGRRTSPFDRRVVRLDGSLIHVQVIAQSILYEGAPATQLALVDVSARLEAEASLRMSEAQAKVIETQEETLRALSTPLIPLGDGVIALPLIGRITGDRGKRIVEELSAGVVEQQASVVIVDVTGVPEADDQVAAALARAAQTIRLLGAEVVLTGMQPALARTFVELGVDLGGMTTRGTLRDGISHALQSRAGRGRGRGGDGGRGFRLRAG</sequence>
<dbReference type="SMART" id="SM00086">
    <property type="entry name" value="PAC"/>
    <property type="match status" value="2"/>
</dbReference>
<protein>
    <submittedName>
        <fullName evidence="6">RsbR, positive regulator of sigma-B</fullName>
    </submittedName>
</protein>
<evidence type="ECO:0000259" key="5">
    <source>
        <dbReference type="PROSITE" id="PS50801"/>
    </source>
</evidence>
<dbReference type="InterPro" id="IPR000014">
    <property type="entry name" value="PAS"/>
</dbReference>
<dbReference type="Pfam" id="PF00989">
    <property type="entry name" value="PAS"/>
    <property type="match status" value="1"/>
</dbReference>
<dbReference type="InterPro" id="IPR051932">
    <property type="entry name" value="Bact_StressResp_Reg"/>
</dbReference>
<dbReference type="STRING" id="1192034.CAP_4203"/>
<feature type="region of interest" description="Disordered" evidence="2">
    <location>
        <begin position="525"/>
        <end position="547"/>
    </location>
</feature>
<dbReference type="PANTHER" id="PTHR33745">
    <property type="entry name" value="RSBT ANTAGONIST PROTEIN RSBS-RELATED"/>
    <property type="match status" value="1"/>
</dbReference>
<feature type="domain" description="PAS" evidence="3">
    <location>
        <begin position="142"/>
        <end position="213"/>
    </location>
</feature>
<accession>A0A017T6T8</accession>
<dbReference type="PROSITE" id="PS50801">
    <property type="entry name" value="STAS"/>
    <property type="match status" value="1"/>
</dbReference>
<dbReference type="CDD" id="cd00130">
    <property type="entry name" value="PAS"/>
    <property type="match status" value="2"/>
</dbReference>
<reference evidence="6 7" key="1">
    <citation type="submission" date="2013-05" db="EMBL/GenBank/DDBJ databases">
        <title>Genome assembly of Chondromyces apiculatus DSM 436.</title>
        <authorList>
            <person name="Sharma G."/>
            <person name="Khatri I."/>
            <person name="Kaur C."/>
            <person name="Mayilraj S."/>
            <person name="Subramanian S."/>
        </authorList>
    </citation>
    <scope>NUCLEOTIDE SEQUENCE [LARGE SCALE GENOMIC DNA]</scope>
    <source>
        <strain evidence="6 7">DSM 436</strain>
    </source>
</reference>
<dbReference type="OrthoDB" id="6231at2"/>
<organism evidence="6 7">
    <name type="scientific">Chondromyces apiculatus DSM 436</name>
    <dbReference type="NCBI Taxonomy" id="1192034"/>
    <lineage>
        <taxon>Bacteria</taxon>
        <taxon>Pseudomonadati</taxon>
        <taxon>Myxococcota</taxon>
        <taxon>Polyangia</taxon>
        <taxon>Polyangiales</taxon>
        <taxon>Polyangiaceae</taxon>
        <taxon>Chondromyces</taxon>
    </lineage>
</organism>
<evidence type="ECO:0000256" key="1">
    <source>
        <dbReference type="ARBA" id="ARBA00022553"/>
    </source>
</evidence>
<keyword evidence="7" id="KW-1185">Reference proteome</keyword>
<dbReference type="Pfam" id="PF13426">
    <property type="entry name" value="PAS_9"/>
    <property type="match status" value="1"/>
</dbReference>